<accession>A0A840WQ91</accession>
<dbReference type="RefSeq" id="WP_184013150.1">
    <property type="nucleotide sequence ID" value="NZ_JACIJS010000016.1"/>
</dbReference>
<name>A0A840WQ91_9RHOB</name>
<keyword evidence="2" id="KW-1185">Reference proteome</keyword>
<organism evidence="1 2">
    <name type="scientific">Rubricella aquisinus</name>
    <dbReference type="NCBI Taxonomy" id="2028108"/>
    <lineage>
        <taxon>Bacteria</taxon>
        <taxon>Pseudomonadati</taxon>
        <taxon>Pseudomonadota</taxon>
        <taxon>Alphaproteobacteria</taxon>
        <taxon>Rhodobacterales</taxon>
        <taxon>Paracoccaceae</taxon>
        <taxon>Rubricella</taxon>
    </lineage>
</organism>
<dbReference type="Proteomes" id="UP000553766">
    <property type="component" value="Unassembled WGS sequence"/>
</dbReference>
<dbReference type="EMBL" id="JACIJS010000016">
    <property type="protein sequence ID" value="MBB5517199.1"/>
    <property type="molecule type" value="Genomic_DNA"/>
</dbReference>
<sequence>MHLSPSYLTPVPDDRRHMLRLPAATHVLTPHGARPVGALRVGARVTLAEGGDARVVAHRTAPHTTAWMSLPGGGVDVAAGQDIAVFHPLAELYFGNPAVRLPARALGWRGVPHSRFIPAIDLRLDREALIAVSGYCLVAPGDRPGALPPLLTTEEAFWFAREIGSDHGAADVPGQSRSIAMAMP</sequence>
<protein>
    <recommendedName>
        <fullName evidence="3">Hedgehog/Intein (Hint) domain-containing protein</fullName>
    </recommendedName>
</protein>
<comment type="caution">
    <text evidence="1">The sequence shown here is derived from an EMBL/GenBank/DDBJ whole genome shotgun (WGS) entry which is preliminary data.</text>
</comment>
<dbReference type="AlphaFoldDB" id="A0A840WQ91"/>
<evidence type="ECO:0008006" key="3">
    <source>
        <dbReference type="Google" id="ProtNLM"/>
    </source>
</evidence>
<gene>
    <name evidence="1" type="ORF">FHS89_003246</name>
</gene>
<evidence type="ECO:0000313" key="2">
    <source>
        <dbReference type="Proteomes" id="UP000553766"/>
    </source>
</evidence>
<evidence type="ECO:0000313" key="1">
    <source>
        <dbReference type="EMBL" id="MBB5517199.1"/>
    </source>
</evidence>
<reference evidence="1 2" key="1">
    <citation type="submission" date="2020-08" db="EMBL/GenBank/DDBJ databases">
        <title>Genomic Encyclopedia of Type Strains, Phase IV (KMG-IV): sequencing the most valuable type-strain genomes for metagenomic binning, comparative biology and taxonomic classification.</title>
        <authorList>
            <person name="Goeker M."/>
        </authorList>
    </citation>
    <scope>NUCLEOTIDE SEQUENCE [LARGE SCALE GENOMIC DNA]</scope>
    <source>
        <strain evidence="1 2">DSM 103377</strain>
    </source>
</reference>
<proteinExistence type="predicted"/>